<accession>A0ABU6VTW7</accession>
<gene>
    <name evidence="1" type="ORF">PIB30_093481</name>
</gene>
<dbReference type="Proteomes" id="UP001341840">
    <property type="component" value="Unassembled WGS sequence"/>
</dbReference>
<feature type="non-terminal residue" evidence="1">
    <location>
        <position position="1"/>
    </location>
</feature>
<proteinExistence type="predicted"/>
<organism evidence="1 2">
    <name type="scientific">Stylosanthes scabra</name>
    <dbReference type="NCBI Taxonomy" id="79078"/>
    <lineage>
        <taxon>Eukaryota</taxon>
        <taxon>Viridiplantae</taxon>
        <taxon>Streptophyta</taxon>
        <taxon>Embryophyta</taxon>
        <taxon>Tracheophyta</taxon>
        <taxon>Spermatophyta</taxon>
        <taxon>Magnoliopsida</taxon>
        <taxon>eudicotyledons</taxon>
        <taxon>Gunneridae</taxon>
        <taxon>Pentapetalae</taxon>
        <taxon>rosids</taxon>
        <taxon>fabids</taxon>
        <taxon>Fabales</taxon>
        <taxon>Fabaceae</taxon>
        <taxon>Papilionoideae</taxon>
        <taxon>50 kb inversion clade</taxon>
        <taxon>dalbergioids sensu lato</taxon>
        <taxon>Dalbergieae</taxon>
        <taxon>Pterocarpus clade</taxon>
        <taxon>Stylosanthes</taxon>
    </lineage>
</organism>
<keyword evidence="2" id="KW-1185">Reference proteome</keyword>
<comment type="caution">
    <text evidence="1">The sequence shown here is derived from an EMBL/GenBank/DDBJ whole genome shotgun (WGS) entry which is preliminary data.</text>
</comment>
<evidence type="ECO:0000313" key="2">
    <source>
        <dbReference type="Proteomes" id="UP001341840"/>
    </source>
</evidence>
<dbReference type="EMBL" id="JASCZI010153032">
    <property type="protein sequence ID" value="MED6176989.1"/>
    <property type="molecule type" value="Genomic_DNA"/>
</dbReference>
<evidence type="ECO:0000313" key="1">
    <source>
        <dbReference type="EMBL" id="MED6176989.1"/>
    </source>
</evidence>
<feature type="non-terminal residue" evidence="1">
    <location>
        <position position="67"/>
    </location>
</feature>
<name>A0ABU6VTW7_9FABA</name>
<reference evidence="1 2" key="1">
    <citation type="journal article" date="2023" name="Plants (Basel)">
        <title>Bridging the Gap: Combining Genomics and Transcriptomics Approaches to Understand Stylosanthes scabra, an Orphan Legume from the Brazilian Caatinga.</title>
        <authorList>
            <person name="Ferreira-Neto J.R.C."/>
            <person name="da Silva M.D."/>
            <person name="Binneck E."/>
            <person name="de Melo N.F."/>
            <person name="da Silva R.H."/>
            <person name="de Melo A.L.T.M."/>
            <person name="Pandolfi V."/>
            <person name="Bustamante F.O."/>
            <person name="Brasileiro-Vidal A.C."/>
            <person name="Benko-Iseppon A.M."/>
        </authorList>
    </citation>
    <scope>NUCLEOTIDE SEQUENCE [LARGE SCALE GENOMIC DNA]</scope>
    <source>
        <tissue evidence="1">Leaves</tissue>
    </source>
</reference>
<protein>
    <submittedName>
        <fullName evidence="1">Uncharacterized protein</fullName>
    </submittedName>
</protein>
<sequence length="67" mass="7680">IQSCLRTSNHLSLVYAAFIQPLTWPHPQPLPVFLMTTALRKCSTKHFSNHMCGGRRWDSTSIKMSIH</sequence>